<dbReference type="InterPro" id="IPR036259">
    <property type="entry name" value="MFS_trans_sf"/>
</dbReference>
<accession>A0ABP0CKZ1</accession>
<feature type="transmembrane region" description="Helical" evidence="5">
    <location>
        <begin position="93"/>
        <end position="112"/>
    </location>
</feature>
<protein>
    <recommendedName>
        <fullName evidence="6">Major facilitator superfamily (MFS) profile domain-containing protein</fullName>
    </recommendedName>
</protein>
<evidence type="ECO:0000256" key="3">
    <source>
        <dbReference type="ARBA" id="ARBA00022989"/>
    </source>
</evidence>
<dbReference type="Gene3D" id="1.20.1250.20">
    <property type="entry name" value="MFS general substrate transporter like domains"/>
    <property type="match status" value="1"/>
</dbReference>
<evidence type="ECO:0000313" key="8">
    <source>
        <dbReference type="Proteomes" id="UP001642405"/>
    </source>
</evidence>
<comment type="subcellular location">
    <subcellularLocation>
        <location evidence="1">Membrane</location>
        <topology evidence="1">Multi-pass membrane protein</topology>
    </subcellularLocation>
</comment>
<dbReference type="PANTHER" id="PTHR23502">
    <property type="entry name" value="MAJOR FACILITATOR SUPERFAMILY"/>
    <property type="match status" value="1"/>
</dbReference>
<dbReference type="InterPro" id="IPR011701">
    <property type="entry name" value="MFS"/>
</dbReference>
<feature type="transmembrane region" description="Helical" evidence="5">
    <location>
        <begin position="350"/>
        <end position="371"/>
    </location>
</feature>
<keyword evidence="4 5" id="KW-0472">Membrane</keyword>
<keyword evidence="3 5" id="KW-1133">Transmembrane helix</keyword>
<comment type="caution">
    <text evidence="7">The sequence shown here is derived from an EMBL/GenBank/DDBJ whole genome shotgun (WGS) entry which is preliminary data.</text>
</comment>
<evidence type="ECO:0000313" key="7">
    <source>
        <dbReference type="EMBL" id="CAK7232768.1"/>
    </source>
</evidence>
<evidence type="ECO:0000256" key="5">
    <source>
        <dbReference type="SAM" id="Phobius"/>
    </source>
</evidence>
<evidence type="ECO:0000256" key="4">
    <source>
        <dbReference type="ARBA" id="ARBA00023136"/>
    </source>
</evidence>
<dbReference type="EMBL" id="CAWUHB010000068">
    <property type="protein sequence ID" value="CAK7232768.1"/>
    <property type="molecule type" value="Genomic_DNA"/>
</dbReference>
<feature type="transmembrane region" description="Helical" evidence="5">
    <location>
        <begin position="124"/>
        <end position="143"/>
    </location>
</feature>
<proteinExistence type="predicted"/>
<keyword evidence="2 5" id="KW-0812">Transmembrane</keyword>
<evidence type="ECO:0000256" key="2">
    <source>
        <dbReference type="ARBA" id="ARBA00022692"/>
    </source>
</evidence>
<reference evidence="7 8" key="1">
    <citation type="submission" date="2024-01" db="EMBL/GenBank/DDBJ databases">
        <authorList>
            <person name="Allen C."/>
            <person name="Tagirdzhanova G."/>
        </authorList>
    </citation>
    <scope>NUCLEOTIDE SEQUENCE [LARGE SCALE GENOMIC DNA]</scope>
</reference>
<dbReference type="PROSITE" id="PS50850">
    <property type="entry name" value="MFS"/>
    <property type="match status" value="1"/>
</dbReference>
<gene>
    <name evidence="7" type="ORF">SCUCBS95973_008367</name>
</gene>
<dbReference type="InterPro" id="IPR020846">
    <property type="entry name" value="MFS_dom"/>
</dbReference>
<dbReference type="Pfam" id="PF07690">
    <property type="entry name" value="MFS_1"/>
    <property type="match status" value="1"/>
</dbReference>
<feature type="transmembrane region" description="Helical" evidence="5">
    <location>
        <begin position="149"/>
        <end position="171"/>
    </location>
</feature>
<dbReference type="PANTHER" id="PTHR23502:SF181">
    <property type="entry name" value="MAJOR FACILITATOR SUPERFAMILY (MFS) PROFILE DOMAIN-CONTAINING PROTEIN"/>
    <property type="match status" value="1"/>
</dbReference>
<feature type="transmembrane region" description="Helical" evidence="5">
    <location>
        <begin position="423"/>
        <end position="444"/>
    </location>
</feature>
<dbReference type="Proteomes" id="UP001642405">
    <property type="component" value="Unassembled WGS sequence"/>
</dbReference>
<feature type="transmembrane region" description="Helical" evidence="5">
    <location>
        <begin position="212"/>
        <end position="233"/>
    </location>
</feature>
<organism evidence="7 8">
    <name type="scientific">Sporothrix curviconia</name>
    <dbReference type="NCBI Taxonomy" id="1260050"/>
    <lineage>
        <taxon>Eukaryota</taxon>
        <taxon>Fungi</taxon>
        <taxon>Dikarya</taxon>
        <taxon>Ascomycota</taxon>
        <taxon>Pezizomycotina</taxon>
        <taxon>Sordariomycetes</taxon>
        <taxon>Sordariomycetidae</taxon>
        <taxon>Ophiostomatales</taxon>
        <taxon>Ophiostomataceae</taxon>
        <taxon>Sporothrix</taxon>
    </lineage>
</organism>
<feature type="transmembrane region" description="Helical" evidence="5">
    <location>
        <begin position="306"/>
        <end position="330"/>
    </location>
</feature>
<feature type="domain" description="Major facilitator superfamily (MFS) profile" evidence="6">
    <location>
        <begin position="58"/>
        <end position="526"/>
    </location>
</feature>
<sequence length="526" mass="57545">MVFRTLHDLDRTAGTVRLVEVGSAHVVHKAGTDIVLIPQPSSDPNDPLRLPQWRKNVAFGILCTFVFLVNFAIGGLAPAFLVLSVEFDKTVPITAYLLTYCILCLGLGNFLWVPSAIYFGKRPVFVLASGLFFAFTLWTAVAGTYQTLFAARIISALAGGSTEALGAAIVNDLYYLHERGGKMGIYMVALSTGNAIGPLISGFTVTAIGWRWFNWIATILCGITFVAVVFFVPETRFERQYDRGIVEGEEGVEGESKSAAVEVERIDSSADVAVPTRKTYWRQLSLWSGTPADTNFFDIFFRPFPLLAYPAVLWGVLSYAMSLVAVVAVNDLNSFVYQVAPYNFTAAINGLINIPSLIGNLFGCFTSGYLLDRFAEWRARRNDGIFVPESRLPLVVIPGVLVPVGTLLFGFAAERQMHWAVGYVGYGLVAIGLSATANIAMIYVMDSYYPVAAEALLLVNGFKNVVAFGFLHGIVTWVGESGYEAAFGTLAGLYIAIVGLAIPLYYYGARIRRHTSSHWKLINWAL</sequence>
<feature type="transmembrane region" description="Helical" evidence="5">
    <location>
        <begin position="392"/>
        <end position="411"/>
    </location>
</feature>
<dbReference type="SUPFAM" id="SSF103473">
    <property type="entry name" value="MFS general substrate transporter"/>
    <property type="match status" value="1"/>
</dbReference>
<keyword evidence="8" id="KW-1185">Reference proteome</keyword>
<name>A0ABP0CKZ1_9PEZI</name>
<feature type="transmembrane region" description="Helical" evidence="5">
    <location>
        <begin position="57"/>
        <end position="81"/>
    </location>
</feature>
<evidence type="ECO:0000259" key="6">
    <source>
        <dbReference type="PROSITE" id="PS50850"/>
    </source>
</evidence>
<feature type="transmembrane region" description="Helical" evidence="5">
    <location>
        <begin position="456"/>
        <end position="479"/>
    </location>
</feature>
<evidence type="ECO:0000256" key="1">
    <source>
        <dbReference type="ARBA" id="ARBA00004141"/>
    </source>
</evidence>
<feature type="transmembrane region" description="Helical" evidence="5">
    <location>
        <begin position="183"/>
        <end position="206"/>
    </location>
</feature>
<feature type="transmembrane region" description="Helical" evidence="5">
    <location>
        <begin position="485"/>
        <end position="507"/>
    </location>
</feature>